<dbReference type="InterPro" id="IPR017518">
    <property type="entry name" value="CHP03084"/>
</dbReference>
<name>A0A6A0AV80_9ACTN</name>
<dbReference type="GO" id="GO:0046872">
    <property type="term" value="F:metal ion binding"/>
    <property type="evidence" value="ECO:0007669"/>
    <property type="project" value="InterPro"/>
</dbReference>
<dbReference type="NCBIfam" id="TIGR03084">
    <property type="entry name" value="TIGR03084 family metal-binding protein"/>
    <property type="match status" value="1"/>
</dbReference>
<evidence type="ECO:0000313" key="4">
    <source>
        <dbReference type="EMBL" id="GFH36859.1"/>
    </source>
</evidence>
<evidence type="ECO:0000259" key="3">
    <source>
        <dbReference type="Pfam" id="PF11716"/>
    </source>
</evidence>
<dbReference type="Gene3D" id="1.20.120.450">
    <property type="entry name" value="dinb family like domain"/>
    <property type="match status" value="1"/>
</dbReference>
<dbReference type="RefSeq" id="WP_173264688.1">
    <property type="nucleotide sequence ID" value="NZ_BLLG01000007.1"/>
</dbReference>
<protein>
    <submittedName>
        <fullName evidence="4">TIGR03084 family protein</fullName>
    </submittedName>
</protein>
<dbReference type="NCBIfam" id="TIGR03083">
    <property type="entry name" value="maleylpyruvate isomerase family mycothiol-dependent enzyme"/>
    <property type="match status" value="1"/>
</dbReference>
<feature type="region of interest" description="Disordered" evidence="1">
    <location>
        <begin position="261"/>
        <end position="284"/>
    </location>
</feature>
<dbReference type="InterPro" id="IPR034660">
    <property type="entry name" value="DinB/YfiT-like"/>
</dbReference>
<feature type="domain" description="tRNA wybutosine-synthesis" evidence="2">
    <location>
        <begin position="186"/>
        <end position="240"/>
    </location>
</feature>
<feature type="domain" description="Mycothiol-dependent maleylpyruvate isomerase metal-binding" evidence="3">
    <location>
        <begin position="11"/>
        <end position="147"/>
    </location>
</feature>
<dbReference type="AlphaFoldDB" id="A0A6A0AV80"/>
<dbReference type="EMBL" id="BLLG01000007">
    <property type="protein sequence ID" value="GFH36859.1"/>
    <property type="molecule type" value="Genomic_DNA"/>
</dbReference>
<sequence length="284" mass="29794">MSDPAAVIDDLRAESDELDRLVAGLGDGQWGAATPAAGWTVAHQIAHLAWTDETALLAATSPGAFAREVEKAFAEPDAFVDRAAEAGARRPPAELLAHWRTVRERLRQALYEAPPGARIPWYGPPMSARSMATARLMETWAHGQDVADAVGVVREPTARLRHVAHIGVRARDYAYLVRGLEAPKAEFRVELTGPGGELWTWGPESAAGGPGAGGGGRVTGPALDFCLLVTQRAHRDDLAVRAEGADADRWLDIAQAFAGPAGTGRAPAGTGRAPAGTGRAPEGA</sequence>
<dbReference type="InterPro" id="IPR013917">
    <property type="entry name" value="tRNA_wybutosine-synth"/>
</dbReference>
<dbReference type="Pfam" id="PF11716">
    <property type="entry name" value="MDMPI_N"/>
    <property type="match status" value="1"/>
</dbReference>
<proteinExistence type="predicted"/>
<evidence type="ECO:0000256" key="1">
    <source>
        <dbReference type="SAM" id="MobiDB-lite"/>
    </source>
</evidence>
<dbReference type="Pfam" id="PF08608">
    <property type="entry name" value="Wyosine_form"/>
    <property type="match status" value="1"/>
</dbReference>
<dbReference type="SUPFAM" id="SSF109854">
    <property type="entry name" value="DinB/YfiT-like putative metalloenzymes"/>
    <property type="match status" value="1"/>
</dbReference>
<evidence type="ECO:0000259" key="2">
    <source>
        <dbReference type="Pfam" id="PF08608"/>
    </source>
</evidence>
<comment type="caution">
    <text evidence="4">The sequence shown here is derived from an EMBL/GenBank/DDBJ whole genome shotgun (WGS) entry which is preliminary data.</text>
</comment>
<accession>A0A6A0AV80</accession>
<evidence type="ECO:0000313" key="5">
    <source>
        <dbReference type="Proteomes" id="UP000484988"/>
    </source>
</evidence>
<dbReference type="InterPro" id="IPR024344">
    <property type="entry name" value="MDMPI_metal-binding"/>
</dbReference>
<reference evidence="4 5" key="1">
    <citation type="submission" date="2020-02" db="EMBL/GenBank/DDBJ databases">
        <title>Whole Genome Shotgun Sequence of Streptomyces sp. strain CWH03.</title>
        <authorList>
            <person name="Dohra H."/>
            <person name="Kodani S."/>
            <person name="Yamamura H."/>
        </authorList>
    </citation>
    <scope>NUCLEOTIDE SEQUENCE [LARGE SCALE GENOMIC DNA]</scope>
    <source>
        <strain evidence="4 5">CWH03</strain>
    </source>
</reference>
<keyword evidence="5" id="KW-1185">Reference proteome</keyword>
<dbReference type="Proteomes" id="UP000484988">
    <property type="component" value="Unassembled WGS sequence"/>
</dbReference>
<dbReference type="InterPro" id="IPR017517">
    <property type="entry name" value="Maleyloyr_isom"/>
</dbReference>
<gene>
    <name evidence="4" type="ORF">SCWH03_30920</name>
</gene>
<organism evidence="4 5">
    <name type="scientific">Streptomyces pacificus</name>
    <dbReference type="NCBI Taxonomy" id="2705029"/>
    <lineage>
        <taxon>Bacteria</taxon>
        <taxon>Bacillati</taxon>
        <taxon>Actinomycetota</taxon>
        <taxon>Actinomycetes</taxon>
        <taxon>Kitasatosporales</taxon>
        <taxon>Streptomycetaceae</taxon>
        <taxon>Streptomyces</taxon>
    </lineage>
</organism>